<proteinExistence type="predicted"/>
<dbReference type="Gene3D" id="2.20.110.10">
    <property type="entry name" value="Histone H3 K4-specific methyltransferase SET7/9 N-terminal domain"/>
    <property type="match status" value="7"/>
</dbReference>
<keyword evidence="1" id="KW-0677">Repeat</keyword>
<dbReference type="Proteomes" id="UP000187209">
    <property type="component" value="Unassembled WGS sequence"/>
</dbReference>
<keyword evidence="3" id="KW-1185">Reference proteome</keyword>
<dbReference type="GO" id="GO:0005829">
    <property type="term" value="C:cytosol"/>
    <property type="evidence" value="ECO:0007669"/>
    <property type="project" value="TreeGrafter"/>
</dbReference>
<accession>A0A1R2BHI8</accession>
<dbReference type="PANTHER" id="PTHR43215">
    <property type="entry name" value="RADIAL SPOKE HEAD 1 HOMOLOG"/>
    <property type="match status" value="1"/>
</dbReference>
<evidence type="ECO:0000313" key="3">
    <source>
        <dbReference type="Proteomes" id="UP000187209"/>
    </source>
</evidence>
<name>A0A1R2BHI8_9CILI</name>
<gene>
    <name evidence="2" type="ORF">SteCoe_24454</name>
</gene>
<dbReference type="Pfam" id="PF02493">
    <property type="entry name" value="MORN"/>
    <property type="match status" value="14"/>
</dbReference>
<evidence type="ECO:0000313" key="2">
    <source>
        <dbReference type="EMBL" id="OMJ76232.1"/>
    </source>
</evidence>
<dbReference type="AlphaFoldDB" id="A0A1R2BHI8"/>
<dbReference type="EMBL" id="MPUH01000643">
    <property type="protein sequence ID" value="OMJ76232.1"/>
    <property type="molecule type" value="Genomic_DNA"/>
</dbReference>
<protein>
    <submittedName>
        <fullName evidence="2">Uncharacterized protein</fullName>
    </submittedName>
</protein>
<reference evidence="2 3" key="1">
    <citation type="submission" date="2016-11" db="EMBL/GenBank/DDBJ databases">
        <title>The macronuclear genome of Stentor coeruleus: a giant cell with tiny introns.</title>
        <authorList>
            <person name="Slabodnick M."/>
            <person name="Ruby J.G."/>
            <person name="Reiff S.B."/>
            <person name="Swart E.C."/>
            <person name="Gosai S."/>
            <person name="Prabakaran S."/>
            <person name="Witkowska E."/>
            <person name="Larue G.E."/>
            <person name="Fisher S."/>
            <person name="Freeman R.M."/>
            <person name="Gunawardena J."/>
            <person name="Chu W."/>
            <person name="Stover N.A."/>
            <person name="Gregory B.D."/>
            <person name="Nowacki M."/>
            <person name="Derisi J."/>
            <person name="Roy S.W."/>
            <person name="Marshall W.F."/>
            <person name="Sood P."/>
        </authorList>
    </citation>
    <scope>NUCLEOTIDE SEQUENCE [LARGE SCALE GENOMIC DNA]</scope>
    <source>
        <strain evidence="2">WM001</strain>
    </source>
</reference>
<dbReference type="SUPFAM" id="SSF82185">
    <property type="entry name" value="Histone H3 K4-specific methyltransferase SET7/9 N-terminal domain"/>
    <property type="match status" value="5"/>
</dbReference>
<comment type="caution">
    <text evidence="2">The sequence shown here is derived from an EMBL/GenBank/DDBJ whole genome shotgun (WGS) entry which is preliminary data.</text>
</comment>
<dbReference type="OrthoDB" id="365384at2759"/>
<dbReference type="InterPro" id="IPR003409">
    <property type="entry name" value="MORN"/>
</dbReference>
<dbReference type="PANTHER" id="PTHR43215:SF14">
    <property type="entry name" value="RADIAL SPOKE HEAD 1 HOMOLOG"/>
    <property type="match status" value="1"/>
</dbReference>
<dbReference type="SMART" id="SM00698">
    <property type="entry name" value="MORN"/>
    <property type="match status" value="15"/>
</dbReference>
<evidence type="ECO:0000256" key="1">
    <source>
        <dbReference type="ARBA" id="ARBA00022737"/>
    </source>
</evidence>
<sequence>MGCTSLKSTSIHSIEKVGVKYKVTYTDKSVYMGEFNSRKREGFGYYHFNKNQEYHGMWVNDLRNGEGESTFSNKNYYKGNWVNNHMSGQGMMIYKNLCSTYTGQWELSKPHGQGVYEIQGPVRIEGTWRQGILEGQGKVLWENTWSITGKFVRNHLMKQVQIEGPDVSGQYFEKFDIELPIIGRAFFSKELPLKIYAGQMEGVFIINGIDIYKGVIKYKPQSMMQIIDDPVDFENIETFAQDIEGQGVYYWPDGRFIKGNWKCIFSIGENEHIEKGYNGDWVSGIKKTDWETVFVLDGKGIMYIPEVSKYEGLWNMGIKQGYGVMTWLDTGKKYSGQWKNDKFHGFGILSDEHNKNFEGFFENGNFISGKIIWTDGNIFIGKCINSIKTIGKWEYPNGDKYEGHLQNSQRSGKGMMFWSNGDIYKGDWVQNLPQGRGIYINSTGEIYTGSFIKGKRHGLGCLSSEPNIVYIWKNGIKVKAHGEENIKEIYDNAGMTIEREKNTCHSDKNLDLYVFPLSETEEIRNGILWKFNGEVYEGQFDMLKVKGKGIYKKNNGTCYIGDFNWEVIMRNTGQDDDETREDKLWGTGEIQFGNGCVIKGKWENWNIVKDAECWFPDGRFYTGELVDNLPNGRGKMIYVTGEFYEGEFLDGKKQGHGRHVEKDETFSGMWNNDKKHGVGISVDSSSSEYAGMWKKNKKHGPCTITLSNNDRFICEFINDELLEPGTLITSEGSHESKLWRDGKLVDYEKCQSFSL</sequence>
<organism evidence="2 3">
    <name type="scientific">Stentor coeruleus</name>
    <dbReference type="NCBI Taxonomy" id="5963"/>
    <lineage>
        <taxon>Eukaryota</taxon>
        <taxon>Sar</taxon>
        <taxon>Alveolata</taxon>
        <taxon>Ciliophora</taxon>
        <taxon>Postciliodesmatophora</taxon>
        <taxon>Heterotrichea</taxon>
        <taxon>Heterotrichida</taxon>
        <taxon>Stentoridae</taxon>
        <taxon>Stentor</taxon>
    </lineage>
</organism>